<evidence type="ECO:0000256" key="1">
    <source>
        <dbReference type="PIRSR" id="PIRSR006816-1"/>
    </source>
</evidence>
<dbReference type="InterPro" id="IPR019480">
    <property type="entry name" value="Dihydroorotate_DH_Fe-S-bd"/>
</dbReference>
<sequence length="298" mass="32368">MYKILKAESLNENIVLMDIEAPRIASSCLPGQFLIVKMDEKGERIPLTICDYDRENGTVTIVFQVVGASTKKMATLKTGDSMMDVVGPLGRPSELILEGADKLKAENKKILFVAGGVGTAPVYPQVKWLHKNGIDCDVIVGAKSKEILILEKEMEAVAGNLYVTTDDGSYGRSGMVTDTIKYLVEELGNKYDVCVAIGPMIMMKFVVLLTKSLDIPTIVSLNPIMVDGTGMCGACRVKVGDEIKFACVDGPEFDGFLVDFDGAMKRQRIYKTEEGRKMLALEEGDTHHGGCGHCGGDK</sequence>
<dbReference type="Proteomes" id="UP000190814">
    <property type="component" value="Unassembled WGS sequence"/>
</dbReference>
<dbReference type="InterPro" id="IPR017927">
    <property type="entry name" value="FAD-bd_FR_type"/>
</dbReference>
<gene>
    <name evidence="4" type="ORF">SAMN02745111_02360</name>
</gene>
<evidence type="ECO:0000313" key="4">
    <source>
        <dbReference type="EMBL" id="SKA72489.1"/>
    </source>
</evidence>
<keyword evidence="1" id="KW-0274">FAD</keyword>
<feature type="binding site" evidence="2">
    <location>
        <position position="247"/>
    </location>
    <ligand>
        <name>[2Fe-2S] cluster</name>
        <dbReference type="ChEBI" id="CHEBI:190135"/>
    </ligand>
</feature>
<evidence type="ECO:0000259" key="3">
    <source>
        <dbReference type="PROSITE" id="PS51384"/>
    </source>
</evidence>
<dbReference type="PROSITE" id="PS51384">
    <property type="entry name" value="FAD_FR"/>
    <property type="match status" value="1"/>
</dbReference>
<dbReference type="InterPro" id="IPR017938">
    <property type="entry name" value="Riboflavin_synthase-like_b-brl"/>
</dbReference>
<dbReference type="GO" id="GO:0046872">
    <property type="term" value="F:metal ion binding"/>
    <property type="evidence" value="ECO:0007669"/>
    <property type="project" value="UniProtKB-KW"/>
</dbReference>
<dbReference type="InterPro" id="IPR001433">
    <property type="entry name" value="OxRdtase_FAD/NAD-bd"/>
</dbReference>
<dbReference type="AlphaFoldDB" id="A0A1T4W5S6"/>
<organism evidence="4 5">
    <name type="scientific">Eubacterium uniforme</name>
    <dbReference type="NCBI Taxonomy" id="39495"/>
    <lineage>
        <taxon>Bacteria</taxon>
        <taxon>Bacillati</taxon>
        <taxon>Bacillota</taxon>
        <taxon>Clostridia</taxon>
        <taxon>Eubacteriales</taxon>
        <taxon>Eubacteriaceae</taxon>
        <taxon>Eubacterium</taxon>
    </lineage>
</organism>
<dbReference type="PANTHER" id="PTHR43513">
    <property type="entry name" value="DIHYDROOROTATE DEHYDROGENASE B (NAD(+)), ELECTRON TRANSFER SUBUNIT"/>
    <property type="match status" value="1"/>
</dbReference>
<feature type="binding site" evidence="2">
    <location>
        <position position="235"/>
    </location>
    <ligand>
        <name>[2Fe-2S] cluster</name>
        <dbReference type="ChEBI" id="CHEBI:190135"/>
    </ligand>
</feature>
<reference evidence="4 5" key="1">
    <citation type="submission" date="2017-02" db="EMBL/GenBank/DDBJ databases">
        <authorList>
            <person name="Peterson S.W."/>
        </authorList>
    </citation>
    <scope>NUCLEOTIDE SEQUENCE [LARGE SCALE GENOMIC DNA]</scope>
    <source>
        <strain evidence="4 5">ATCC 35992</strain>
    </source>
</reference>
<dbReference type="InterPro" id="IPR012165">
    <property type="entry name" value="Cyt_c3_hydrogenase_gsu"/>
</dbReference>
<dbReference type="GO" id="GO:0006221">
    <property type="term" value="P:pyrimidine nucleotide biosynthetic process"/>
    <property type="evidence" value="ECO:0007669"/>
    <property type="project" value="InterPro"/>
</dbReference>
<dbReference type="Gene3D" id="2.40.30.10">
    <property type="entry name" value="Translation factors"/>
    <property type="match status" value="1"/>
</dbReference>
<evidence type="ECO:0000313" key="5">
    <source>
        <dbReference type="Proteomes" id="UP000190814"/>
    </source>
</evidence>
<dbReference type="SUPFAM" id="SSF52343">
    <property type="entry name" value="Ferredoxin reductase-like, C-terminal NADP-linked domain"/>
    <property type="match status" value="1"/>
</dbReference>
<feature type="domain" description="FAD-binding FR-type" evidence="3">
    <location>
        <begin position="1"/>
        <end position="95"/>
    </location>
</feature>
<dbReference type="GO" id="GO:0016491">
    <property type="term" value="F:oxidoreductase activity"/>
    <property type="evidence" value="ECO:0007669"/>
    <property type="project" value="InterPro"/>
</dbReference>
<dbReference type="NCBIfam" id="NF004862">
    <property type="entry name" value="PRK06222.1"/>
    <property type="match status" value="1"/>
</dbReference>
<keyword evidence="5" id="KW-1185">Reference proteome</keyword>
<dbReference type="OrthoDB" id="9778346at2"/>
<dbReference type="SUPFAM" id="SSF63380">
    <property type="entry name" value="Riboflavin synthase domain-like"/>
    <property type="match status" value="1"/>
</dbReference>
<dbReference type="EMBL" id="FUXZ01000020">
    <property type="protein sequence ID" value="SKA72489.1"/>
    <property type="molecule type" value="Genomic_DNA"/>
</dbReference>
<keyword evidence="1" id="KW-0285">Flavoprotein</keyword>
<proteinExistence type="predicted"/>
<protein>
    <submittedName>
        <fullName evidence="4">Ferredoxin--NADP+ reductase</fullName>
    </submittedName>
</protein>
<comment type="cofactor">
    <cofactor evidence="2">
        <name>[2Fe-2S] cluster</name>
        <dbReference type="ChEBI" id="CHEBI:190135"/>
    </cofactor>
    <text evidence="2">Binds 1 [2Fe-2S] cluster per subunit.</text>
</comment>
<keyword evidence="2" id="KW-0411">Iron-sulfur</keyword>
<dbReference type="InterPro" id="IPR039261">
    <property type="entry name" value="FNR_nucleotide-bd"/>
</dbReference>
<dbReference type="Pfam" id="PF00175">
    <property type="entry name" value="NAD_binding_1"/>
    <property type="match status" value="1"/>
</dbReference>
<dbReference type="STRING" id="39495.SAMN02745111_02360"/>
<name>A0A1T4W5S6_9FIRM</name>
<keyword evidence="2" id="KW-0001">2Fe-2S</keyword>
<comment type="cofactor">
    <cofactor evidence="1">
        <name>FAD</name>
        <dbReference type="ChEBI" id="CHEBI:57692"/>
    </cofactor>
    <text evidence="1">Binds 1 FAD per subunit.</text>
</comment>
<dbReference type="RefSeq" id="WP_078767172.1">
    <property type="nucleotide sequence ID" value="NZ_FUXZ01000020.1"/>
</dbReference>
<dbReference type="PANTHER" id="PTHR43513:SF3">
    <property type="entry name" value="DIHYDROOROTATE DEHYDROGENASE B (NAD(+)), ELECTRON TRANSFER SUBUNIT-RELATED"/>
    <property type="match status" value="1"/>
</dbReference>
<dbReference type="GO" id="GO:0051537">
    <property type="term" value="F:2 iron, 2 sulfur cluster binding"/>
    <property type="evidence" value="ECO:0007669"/>
    <property type="project" value="UniProtKB-KW"/>
</dbReference>
<keyword evidence="2" id="KW-0408">Iron</keyword>
<keyword evidence="2" id="KW-0479">Metal-binding</keyword>
<dbReference type="InterPro" id="IPR050353">
    <property type="entry name" value="PyrK_electron_transfer"/>
</dbReference>
<dbReference type="Pfam" id="PF10418">
    <property type="entry name" value="DHODB_Fe-S_bind"/>
    <property type="match status" value="1"/>
</dbReference>
<feature type="binding site" evidence="1">
    <location>
        <begin position="62"/>
        <end position="64"/>
    </location>
    <ligand>
        <name>FAD</name>
        <dbReference type="ChEBI" id="CHEBI:57692"/>
    </ligand>
</feature>
<dbReference type="CDD" id="cd06219">
    <property type="entry name" value="DHOD_e_trans_like1"/>
    <property type="match status" value="1"/>
</dbReference>
<dbReference type="Gene3D" id="3.40.50.80">
    <property type="entry name" value="Nucleotide-binding domain of ferredoxin-NADP reductase (FNR) module"/>
    <property type="match status" value="1"/>
</dbReference>
<accession>A0A1T4W5S6</accession>
<evidence type="ECO:0000256" key="2">
    <source>
        <dbReference type="PIRSR" id="PIRSR006816-2"/>
    </source>
</evidence>
<dbReference type="GO" id="GO:0050660">
    <property type="term" value="F:flavin adenine dinucleotide binding"/>
    <property type="evidence" value="ECO:0007669"/>
    <property type="project" value="InterPro"/>
</dbReference>
<feature type="binding site" evidence="2">
    <location>
        <position position="232"/>
    </location>
    <ligand>
        <name>[2Fe-2S] cluster</name>
        <dbReference type="ChEBI" id="CHEBI:190135"/>
    </ligand>
</feature>
<dbReference type="PIRSF" id="PIRSF006816">
    <property type="entry name" value="Cyc3_hyd_g"/>
    <property type="match status" value="1"/>
</dbReference>